<proteinExistence type="predicted"/>
<accession>A0A8F9TV66</accession>
<sequence length="286" mass="31714">MLLVLALYLAAYVLCASALWFWRVNRRSERPPATPTLLRGPGESLRWRLQKLDDALLRHVFAAAFLPMTVFLGGLMLALQLDGRARDATFAAAFLLFLGTLFLTGRWMMQKITLRRDCHLGLLGEKIVAENLAPLVAAGCRVFHDVPAGAFNLDHVVVGPTGVFAIETKTRRAGRALANRRPDEIVFDGDQLIFPWGNDTFGLDQARQRAAWLGQWIRTAAGETVPPFAILTFPGWNVASAAASDVHVLGTAEIPPFVRRAPVTLNHAQIETIARQLEHRCRDVEF</sequence>
<evidence type="ECO:0000313" key="4">
    <source>
        <dbReference type="Proteomes" id="UP000825051"/>
    </source>
</evidence>
<dbReference type="PROSITE" id="PS50965">
    <property type="entry name" value="NERD"/>
    <property type="match status" value="1"/>
</dbReference>
<evidence type="ECO:0000259" key="2">
    <source>
        <dbReference type="PROSITE" id="PS50965"/>
    </source>
</evidence>
<keyword evidence="1" id="KW-0472">Membrane</keyword>
<dbReference type="Proteomes" id="UP000825051">
    <property type="component" value="Chromosome"/>
</dbReference>
<dbReference type="RefSeq" id="WP_220163930.1">
    <property type="nucleotide sequence ID" value="NZ_CP080507.1"/>
</dbReference>
<dbReference type="InterPro" id="IPR011528">
    <property type="entry name" value="NERD"/>
</dbReference>
<name>A0A8F9TV66_9BACT</name>
<evidence type="ECO:0000313" key="3">
    <source>
        <dbReference type="EMBL" id="QYM79711.1"/>
    </source>
</evidence>
<feature type="transmembrane region" description="Helical" evidence="1">
    <location>
        <begin position="56"/>
        <end position="78"/>
    </location>
</feature>
<keyword evidence="4" id="KW-1185">Reference proteome</keyword>
<keyword evidence="1" id="KW-0812">Transmembrane</keyword>
<feature type="domain" description="NERD" evidence="2">
    <location>
        <begin position="120"/>
        <end position="240"/>
    </location>
</feature>
<dbReference type="KEGG" id="ole:K0B96_03570"/>
<feature type="transmembrane region" description="Helical" evidence="1">
    <location>
        <begin position="6"/>
        <end position="22"/>
    </location>
</feature>
<dbReference type="AlphaFoldDB" id="A0A8F9TV66"/>
<keyword evidence="1" id="KW-1133">Transmembrane helix</keyword>
<evidence type="ECO:0000256" key="1">
    <source>
        <dbReference type="SAM" id="Phobius"/>
    </source>
</evidence>
<dbReference type="Pfam" id="PF08378">
    <property type="entry name" value="NERD"/>
    <property type="match status" value="1"/>
</dbReference>
<organism evidence="3 4">
    <name type="scientific">Horticoccus luteus</name>
    <dbReference type="NCBI Taxonomy" id="2862869"/>
    <lineage>
        <taxon>Bacteria</taxon>
        <taxon>Pseudomonadati</taxon>
        <taxon>Verrucomicrobiota</taxon>
        <taxon>Opitutia</taxon>
        <taxon>Opitutales</taxon>
        <taxon>Opitutaceae</taxon>
        <taxon>Horticoccus</taxon>
    </lineage>
</organism>
<protein>
    <submittedName>
        <fullName evidence="3">NERD domain-containing protein</fullName>
    </submittedName>
</protein>
<feature type="transmembrane region" description="Helical" evidence="1">
    <location>
        <begin position="90"/>
        <end position="109"/>
    </location>
</feature>
<dbReference type="EMBL" id="CP080507">
    <property type="protein sequence ID" value="QYM79711.1"/>
    <property type="molecule type" value="Genomic_DNA"/>
</dbReference>
<reference evidence="3" key="1">
    <citation type="submission" date="2021-08" db="EMBL/GenBank/DDBJ databases">
        <title>Genome of a novel bacterium of the phylum Verrucomicrobia, Oleiharenicola sp. KSB-15.</title>
        <authorList>
            <person name="Chung J.-H."/>
            <person name="Ahn J.-H."/>
            <person name="Yoon Y."/>
            <person name="Kim D.-Y."/>
            <person name="An S.-H."/>
            <person name="Park I."/>
            <person name="Yeon J."/>
        </authorList>
    </citation>
    <scope>NUCLEOTIDE SEQUENCE</scope>
    <source>
        <strain evidence="3">KSB-15</strain>
    </source>
</reference>
<gene>
    <name evidence="3" type="ORF">K0B96_03570</name>
</gene>